<sequence>MTNSTPQSLIIENRTFDEIKLGDNASISRTISAEDIQLFAVVSGDVNPAHLDPEYAETDMFHRVIAHGMLGAGLISSVLGTILPGPGTIYLGQDLKFLAPVDIGDTITATVTVTGRDGDKGDLVLDCLCTNQKGRTVIAGTAHVRAPKEKIRRPRVDLPTVRLDNGDLKPPTILSSPAQARPVVDLRGKRGLVIGIANDKSIAAGCSEVFYRAGARLAATYLNEKAEPFVRPVTDRLGCELVMPCDVRQPGQLEAVFERIEREWGGLDFLVHSIAFASKEDLHGRVVDASADGFALAMDVSCHSFIRMAHLAEPLMKDGGTLLAMTFYGSERVVDHYNLMGPVKAALESSVKYLAAELGPKGIRAHAISPGPIRTRAASGIDRFDALMEAAAARAPERLLIDISDVGNLAAFLVSDSARHMTGTIIPVDGGAHLMA</sequence>
<dbReference type="InterPro" id="IPR029069">
    <property type="entry name" value="HotDog_dom_sf"/>
</dbReference>
<dbReference type="InterPro" id="IPR014358">
    <property type="entry name" value="Enoyl-ACP_Rdtase_NADH"/>
</dbReference>
<dbReference type="PRINTS" id="PR00081">
    <property type="entry name" value="GDHRDH"/>
</dbReference>
<dbReference type="InterPro" id="IPR002539">
    <property type="entry name" value="MaoC-like_dom"/>
</dbReference>
<comment type="catalytic activity">
    <reaction evidence="11">
        <text>a 2,3-saturated acyl-[ACP] + NAD(+) = a (2E)-enoyl-[ACP] + NADH + H(+)</text>
        <dbReference type="Rhea" id="RHEA:10240"/>
        <dbReference type="Rhea" id="RHEA-COMP:9925"/>
        <dbReference type="Rhea" id="RHEA-COMP:9926"/>
        <dbReference type="ChEBI" id="CHEBI:15378"/>
        <dbReference type="ChEBI" id="CHEBI:57540"/>
        <dbReference type="ChEBI" id="CHEBI:57945"/>
        <dbReference type="ChEBI" id="CHEBI:78784"/>
        <dbReference type="ChEBI" id="CHEBI:78785"/>
        <dbReference type="EC" id="1.3.1.9"/>
    </reaction>
</comment>
<evidence type="ECO:0000256" key="9">
    <source>
        <dbReference type="ARBA" id="ARBA00023160"/>
    </source>
</evidence>
<dbReference type="GO" id="GO:0006633">
    <property type="term" value="P:fatty acid biosynthetic process"/>
    <property type="evidence" value="ECO:0007669"/>
    <property type="project" value="UniProtKB-UniPathway"/>
</dbReference>
<comment type="similarity">
    <text evidence="3">Belongs to the short-chain dehydrogenases/reductases (SDR) family. FabI subfamily.</text>
</comment>
<keyword evidence="6" id="KW-0276">Fatty acid metabolism</keyword>
<dbReference type="Proteomes" id="UP000223606">
    <property type="component" value="Chromosome 1"/>
</dbReference>
<dbReference type="InterPro" id="IPR002347">
    <property type="entry name" value="SDR_fam"/>
</dbReference>
<evidence type="ECO:0000256" key="2">
    <source>
        <dbReference type="ARBA" id="ARBA00005194"/>
    </source>
</evidence>
<evidence type="ECO:0000256" key="8">
    <source>
        <dbReference type="ARBA" id="ARBA00023098"/>
    </source>
</evidence>
<evidence type="ECO:0000256" key="7">
    <source>
        <dbReference type="ARBA" id="ARBA00023002"/>
    </source>
</evidence>
<protein>
    <recommendedName>
        <fullName evidence="4">enoyl-[acyl-carrier-protein] reductase (NADH)</fullName>
        <ecNumber evidence="4">1.3.1.9</ecNumber>
    </recommendedName>
</protein>
<dbReference type="NCBIfam" id="NF005717">
    <property type="entry name" value="PRK07533.1"/>
    <property type="match status" value="1"/>
</dbReference>
<dbReference type="UniPathway" id="UPA00094"/>
<dbReference type="EC" id="1.3.1.9" evidence="4"/>
<dbReference type="InterPro" id="IPR036291">
    <property type="entry name" value="NAD(P)-bd_dom_sf"/>
</dbReference>
<dbReference type="Gene3D" id="3.40.50.720">
    <property type="entry name" value="NAD(P)-binding Rossmann-like Domain"/>
    <property type="match status" value="1"/>
</dbReference>
<evidence type="ECO:0000256" key="5">
    <source>
        <dbReference type="ARBA" id="ARBA00022516"/>
    </source>
</evidence>
<gene>
    <name evidence="13" type="primary">fabI_2</name>
    <name evidence="13" type="ORF">HDIA_1597</name>
</gene>
<dbReference type="GO" id="GO:0006635">
    <property type="term" value="P:fatty acid beta-oxidation"/>
    <property type="evidence" value="ECO:0007669"/>
    <property type="project" value="UniProtKB-UniPathway"/>
</dbReference>
<keyword evidence="10" id="KW-0456">Lyase</keyword>
<feature type="domain" description="MaoC-like" evidence="12">
    <location>
        <begin position="26"/>
        <end position="119"/>
    </location>
</feature>
<dbReference type="GO" id="GO:0004318">
    <property type="term" value="F:enoyl-[acyl-carrier-protein] reductase (NADH) activity"/>
    <property type="evidence" value="ECO:0007669"/>
    <property type="project" value="UniProtKB-EC"/>
</dbReference>
<dbReference type="Pfam" id="PF13561">
    <property type="entry name" value="adh_short_C2"/>
    <property type="match status" value="1"/>
</dbReference>
<evidence type="ECO:0000256" key="6">
    <source>
        <dbReference type="ARBA" id="ARBA00022832"/>
    </source>
</evidence>
<evidence type="ECO:0000259" key="12">
    <source>
        <dbReference type="Pfam" id="PF01575"/>
    </source>
</evidence>
<dbReference type="EMBL" id="LT960614">
    <property type="protein sequence ID" value="SON55138.1"/>
    <property type="molecule type" value="Genomic_DNA"/>
</dbReference>
<evidence type="ECO:0000256" key="1">
    <source>
        <dbReference type="ARBA" id="ARBA00005005"/>
    </source>
</evidence>
<dbReference type="Gene3D" id="3.10.129.10">
    <property type="entry name" value="Hotdog Thioesterase"/>
    <property type="match status" value="1"/>
</dbReference>
<dbReference type="CDD" id="cd05372">
    <property type="entry name" value="ENR_SDR"/>
    <property type="match status" value="1"/>
</dbReference>
<reference evidence="14" key="1">
    <citation type="submission" date="2017-09" db="EMBL/GenBank/DDBJ databases">
        <title>Genome sequence of Nannocystis excedens DSM 71.</title>
        <authorList>
            <person name="Blom J."/>
        </authorList>
    </citation>
    <scope>NUCLEOTIDE SEQUENCE [LARGE SCALE GENOMIC DNA]</scope>
    <source>
        <strain evidence="14">type strain: E19</strain>
    </source>
</reference>
<dbReference type="PANTHER" id="PTHR43159:SF2">
    <property type="entry name" value="ENOYL-[ACYL-CARRIER-PROTEIN] REDUCTASE [NADH], CHLOROPLASTIC"/>
    <property type="match status" value="1"/>
</dbReference>
<evidence type="ECO:0000313" key="13">
    <source>
        <dbReference type="EMBL" id="SON55138.1"/>
    </source>
</evidence>
<keyword evidence="5" id="KW-0444">Lipid biosynthesis</keyword>
<keyword evidence="8" id="KW-0443">Lipid metabolism</keyword>
<dbReference type="SUPFAM" id="SSF51735">
    <property type="entry name" value="NAD(P)-binding Rossmann-fold domains"/>
    <property type="match status" value="1"/>
</dbReference>
<comment type="pathway">
    <text evidence="2">Lipid metabolism; fatty acid biosynthesis.</text>
</comment>
<dbReference type="GO" id="GO:0004300">
    <property type="term" value="F:enoyl-CoA hydratase activity"/>
    <property type="evidence" value="ECO:0007669"/>
    <property type="project" value="UniProtKB-ARBA"/>
</dbReference>
<organism evidence="13 14">
    <name type="scientific">Hartmannibacter diazotrophicus</name>
    <dbReference type="NCBI Taxonomy" id="1482074"/>
    <lineage>
        <taxon>Bacteria</taxon>
        <taxon>Pseudomonadati</taxon>
        <taxon>Pseudomonadota</taxon>
        <taxon>Alphaproteobacteria</taxon>
        <taxon>Hyphomicrobiales</taxon>
        <taxon>Pleomorphomonadaceae</taxon>
        <taxon>Hartmannibacter</taxon>
    </lineage>
</organism>
<dbReference type="CDD" id="cd03449">
    <property type="entry name" value="R_hydratase"/>
    <property type="match status" value="1"/>
</dbReference>
<keyword evidence="9" id="KW-0275">Fatty acid biosynthesis</keyword>
<proteinExistence type="inferred from homology"/>
<evidence type="ECO:0000256" key="4">
    <source>
        <dbReference type="ARBA" id="ARBA00012996"/>
    </source>
</evidence>
<evidence type="ECO:0000256" key="11">
    <source>
        <dbReference type="ARBA" id="ARBA00048572"/>
    </source>
</evidence>
<evidence type="ECO:0000313" key="14">
    <source>
        <dbReference type="Proteomes" id="UP000223606"/>
    </source>
</evidence>
<accession>A0A2C9D4R0</accession>
<dbReference type="SUPFAM" id="SSF54637">
    <property type="entry name" value="Thioesterase/thiol ester dehydrase-isomerase"/>
    <property type="match status" value="1"/>
</dbReference>
<keyword evidence="14" id="KW-1185">Reference proteome</keyword>
<dbReference type="KEGG" id="hdi:HDIA_1597"/>
<dbReference type="UniPathway" id="UPA00659"/>
<keyword evidence="7 13" id="KW-0560">Oxidoreductase</keyword>
<name>A0A2C9D4R0_9HYPH</name>
<evidence type="ECO:0000256" key="3">
    <source>
        <dbReference type="ARBA" id="ARBA00009233"/>
    </source>
</evidence>
<dbReference type="AlphaFoldDB" id="A0A2C9D4R0"/>
<dbReference type="FunFam" id="3.10.129.10:FF:000042">
    <property type="entry name" value="MaoC domain protein dehydratase"/>
    <property type="match status" value="1"/>
</dbReference>
<dbReference type="Pfam" id="PF01575">
    <property type="entry name" value="MaoC_dehydratas"/>
    <property type="match status" value="1"/>
</dbReference>
<evidence type="ECO:0000256" key="10">
    <source>
        <dbReference type="ARBA" id="ARBA00023239"/>
    </source>
</evidence>
<dbReference type="PANTHER" id="PTHR43159">
    <property type="entry name" value="ENOYL-[ACYL-CARRIER-PROTEIN] REDUCTASE"/>
    <property type="match status" value="1"/>
</dbReference>
<comment type="pathway">
    <text evidence="1">Lipid metabolism; fatty acid beta-oxidation.</text>
</comment>